<accession>A0ABD3R665</accession>
<keyword evidence="1" id="KW-0812">Transmembrane</keyword>
<protein>
    <submittedName>
        <fullName evidence="2">Uncharacterized protein</fullName>
    </submittedName>
</protein>
<organism evidence="2 3">
    <name type="scientific">Cyclostephanos tholiformis</name>
    <dbReference type="NCBI Taxonomy" id="382380"/>
    <lineage>
        <taxon>Eukaryota</taxon>
        <taxon>Sar</taxon>
        <taxon>Stramenopiles</taxon>
        <taxon>Ochrophyta</taxon>
        <taxon>Bacillariophyta</taxon>
        <taxon>Coscinodiscophyceae</taxon>
        <taxon>Thalassiosirophycidae</taxon>
        <taxon>Stephanodiscales</taxon>
        <taxon>Stephanodiscaceae</taxon>
        <taxon>Cyclostephanos</taxon>
    </lineage>
</organism>
<comment type="caution">
    <text evidence="2">The sequence shown here is derived from an EMBL/GenBank/DDBJ whole genome shotgun (WGS) entry which is preliminary data.</text>
</comment>
<reference evidence="2 3" key="1">
    <citation type="submission" date="2024-10" db="EMBL/GenBank/DDBJ databases">
        <title>Updated reference genomes for cyclostephanoid diatoms.</title>
        <authorList>
            <person name="Roberts W.R."/>
            <person name="Alverson A.J."/>
        </authorList>
    </citation>
    <scope>NUCLEOTIDE SEQUENCE [LARGE SCALE GENOMIC DNA]</scope>
    <source>
        <strain evidence="2 3">AJA228-03</strain>
    </source>
</reference>
<feature type="transmembrane region" description="Helical" evidence="1">
    <location>
        <begin position="281"/>
        <end position="304"/>
    </location>
</feature>
<dbReference type="EMBL" id="JALLPB020000526">
    <property type="protein sequence ID" value="KAL3808258.1"/>
    <property type="molecule type" value="Genomic_DNA"/>
</dbReference>
<keyword evidence="3" id="KW-1185">Reference proteome</keyword>
<gene>
    <name evidence="2" type="ORF">ACHAXA_000219</name>
</gene>
<feature type="transmembrane region" description="Helical" evidence="1">
    <location>
        <begin position="310"/>
        <end position="329"/>
    </location>
</feature>
<evidence type="ECO:0000313" key="3">
    <source>
        <dbReference type="Proteomes" id="UP001530377"/>
    </source>
</evidence>
<keyword evidence="1" id="KW-0472">Membrane</keyword>
<dbReference type="AlphaFoldDB" id="A0ABD3R665"/>
<feature type="transmembrane region" description="Helical" evidence="1">
    <location>
        <begin position="132"/>
        <end position="154"/>
    </location>
</feature>
<feature type="transmembrane region" description="Helical" evidence="1">
    <location>
        <begin position="67"/>
        <end position="90"/>
    </location>
</feature>
<sequence length="459" mass="48926">MPLGNDDSDNDADVFDGSMETYPPGSVLDALSRWSSSTTTTTSSSSSSVVPSTHPPLSHQVRTVIRVGLPSVVIATIACAIYPTLVHWLLSLPAGILASGGGGSTATTAPSPDMMLYTDDVLTVLSNDLSQYVQNILTTCALLFGILVGQAYYFTYKEQERVYYALFVEVAEAKSLMEQISLLSYGRGGTLYPTLLSRMDDYVRNDLGMLSMRDPIDVVAYTGGGGMHSSSSNDDPLESILYATSVGVPGPIYETVRSLRRARSERCGALQSKLPDVQMHVLRLLGVIVLSTFPICGSGSSAIAPNVLILQSYMFGILAFGLTTVLGVVEELRCSTRRPGGAYGVDGVLGVMVSGLVQELDERMAGEFLRGGIAPLVVVGPGPPPERGGGAGAVGEDDDECTVGVEGRDIGVARALSMKHLAGYDDAPGSNENYAREDTSHSFWKRGVKIWFLQKLSRR</sequence>
<keyword evidence="1" id="KW-1133">Transmembrane helix</keyword>
<dbReference type="Proteomes" id="UP001530377">
    <property type="component" value="Unassembled WGS sequence"/>
</dbReference>
<evidence type="ECO:0000313" key="2">
    <source>
        <dbReference type="EMBL" id="KAL3808258.1"/>
    </source>
</evidence>
<name>A0ABD3R665_9STRA</name>
<evidence type="ECO:0000256" key="1">
    <source>
        <dbReference type="SAM" id="Phobius"/>
    </source>
</evidence>
<proteinExistence type="predicted"/>